<accession>A0ABS2IQE1</accession>
<gene>
    <name evidence="1" type="ORF">JQX11_04125</name>
</gene>
<dbReference type="PANTHER" id="PTHR10704:SF44">
    <property type="entry name" value="LD35051P-RELATED"/>
    <property type="match status" value="1"/>
</dbReference>
<dbReference type="SUPFAM" id="SSF52540">
    <property type="entry name" value="P-loop containing nucleoside triphosphate hydrolases"/>
    <property type="match status" value="1"/>
</dbReference>
<dbReference type="InterPro" id="IPR027417">
    <property type="entry name" value="P-loop_NTPase"/>
</dbReference>
<reference evidence="1 2" key="1">
    <citation type="submission" date="2021-02" db="EMBL/GenBank/DDBJ databases">
        <authorList>
            <person name="Ra J.-S."/>
        </authorList>
    </citation>
    <scope>NUCLEOTIDE SEQUENCE [LARGE SCALE GENOMIC DNA]</scope>
    <source>
        <strain evidence="1 2">MMS20-R1-14</strain>
    </source>
</reference>
<dbReference type="Proteomes" id="UP001518872">
    <property type="component" value="Unassembled WGS sequence"/>
</dbReference>
<name>A0ABS2IQE1_9ACTN</name>
<comment type="caution">
    <text evidence="1">The sequence shown here is derived from an EMBL/GenBank/DDBJ whole genome shotgun (WGS) entry which is preliminary data.</text>
</comment>
<dbReference type="Gene3D" id="3.40.50.300">
    <property type="entry name" value="P-loop containing nucleotide triphosphate hydrolases"/>
    <property type="match status" value="1"/>
</dbReference>
<proteinExistence type="predicted"/>
<dbReference type="InterPro" id="IPR051135">
    <property type="entry name" value="Gal/GlcNAc/GalNAc_ST"/>
</dbReference>
<dbReference type="RefSeq" id="WP_204923666.1">
    <property type="nucleotide sequence ID" value="NZ_JAFEUC010000002.1"/>
</dbReference>
<protein>
    <submittedName>
        <fullName evidence="1">Sulfotransferase</fullName>
    </submittedName>
</protein>
<evidence type="ECO:0000313" key="2">
    <source>
        <dbReference type="Proteomes" id="UP001518872"/>
    </source>
</evidence>
<dbReference type="PANTHER" id="PTHR10704">
    <property type="entry name" value="CARBOHYDRATE SULFOTRANSFERASE"/>
    <property type="match status" value="1"/>
</dbReference>
<dbReference type="EMBL" id="JAFEUC010000002">
    <property type="protein sequence ID" value="MBM7075543.1"/>
    <property type="molecule type" value="Genomic_DNA"/>
</dbReference>
<dbReference type="Pfam" id="PF13469">
    <property type="entry name" value="Sulfotransfer_3"/>
    <property type="match status" value="1"/>
</dbReference>
<keyword evidence="2" id="KW-1185">Reference proteome</keyword>
<organism evidence="1 2">
    <name type="scientific">Micromonospora humida</name>
    <dbReference type="NCBI Taxonomy" id="2809018"/>
    <lineage>
        <taxon>Bacteria</taxon>
        <taxon>Bacillati</taxon>
        <taxon>Actinomycetota</taxon>
        <taxon>Actinomycetes</taxon>
        <taxon>Micromonosporales</taxon>
        <taxon>Micromonosporaceae</taxon>
        <taxon>Micromonospora</taxon>
    </lineage>
</organism>
<evidence type="ECO:0000313" key="1">
    <source>
        <dbReference type="EMBL" id="MBM7075543.1"/>
    </source>
</evidence>
<sequence length="342" mass="38924">MTLKPVNRIQMIGTQRSGSNLVRLVLNGTDEVVAPPSAHEYRDFADLYRYYAPHGPDKLLRLADDMSQLVRLNALPWPEADLTGKTIASHATGRTLSHVVIAMYDALALQTGSTAWVNKCLENHRYLLELITARPDLRVLHLVRDPRDVALSFRKAPIGPKDPWVIAQHWLNDQRSIRELRENLMTKGAHWTTVRYEDVVVDPEAQFESICRELGVAWTSAALRFHSSRDAVTAASLSPLWETLAKPIARDRVGGHKSPSHRQFVTHVEEIASAEMRTFGYEPVYCRHPITLSKSQFAQAKLRDKHLRLSATRARPLATEELHTRRDRYLENLRLRLIEEAG</sequence>